<evidence type="ECO:0000313" key="2">
    <source>
        <dbReference type="EMBL" id="OWZ21769.1"/>
    </source>
</evidence>
<evidence type="ECO:0000256" key="1">
    <source>
        <dbReference type="SAM" id="MobiDB-lite"/>
    </source>
</evidence>
<dbReference type="Proteomes" id="UP000198211">
    <property type="component" value="Unassembled WGS sequence"/>
</dbReference>
<organism evidence="2 3">
    <name type="scientific">Phytophthora megakarya</name>
    <dbReference type="NCBI Taxonomy" id="4795"/>
    <lineage>
        <taxon>Eukaryota</taxon>
        <taxon>Sar</taxon>
        <taxon>Stramenopiles</taxon>
        <taxon>Oomycota</taxon>
        <taxon>Peronosporomycetes</taxon>
        <taxon>Peronosporales</taxon>
        <taxon>Peronosporaceae</taxon>
        <taxon>Phytophthora</taxon>
    </lineage>
</organism>
<keyword evidence="3" id="KW-1185">Reference proteome</keyword>
<feature type="region of interest" description="Disordered" evidence="1">
    <location>
        <begin position="241"/>
        <end position="269"/>
    </location>
</feature>
<gene>
    <name evidence="2" type="ORF">PHMEG_0003625</name>
</gene>
<accession>A0A225WXL5</accession>
<dbReference type="EMBL" id="NBNE01000190">
    <property type="protein sequence ID" value="OWZ21769.1"/>
    <property type="molecule type" value="Genomic_DNA"/>
</dbReference>
<proteinExistence type="predicted"/>
<name>A0A225WXL5_9STRA</name>
<comment type="caution">
    <text evidence="2">The sequence shown here is derived from an EMBL/GenBank/DDBJ whole genome shotgun (WGS) entry which is preliminary data.</text>
</comment>
<protein>
    <submittedName>
        <fullName evidence="2">Uncharacterized protein</fullName>
    </submittedName>
</protein>
<sequence>MTTDTDHVTIDTDNGTNDTDHVATDTAELYYRIYSKYYDDDFAAEMDFVDRGIAYGEAKVDTFWRKDDFGKPCIGSDMSGLCIFNAIMRVTELAGRLDISVTQQAIDSFVSDEIKFCGRDLSTGTSWNFVLRFLRRLRDDDLDLIYKGNSQGKISRFAVKHVVKCGVLDEGVVTKETNNDACDVDGEDQGMLNNLFGTSSKSEDYFSKIHSDISVASGVESGEEHDKEPPVDATSRARRLQSLKEDSDESDGVAYDEDQEDPDRADDTVDEDVISDNDAAEMDKAFINTLQLGADTTDRRTIRRREDALRGLQWSNVSSEYESNVESFPRLVTVVKINHETNLYGM</sequence>
<evidence type="ECO:0000313" key="3">
    <source>
        <dbReference type="Proteomes" id="UP000198211"/>
    </source>
</evidence>
<feature type="compositionally biased region" description="Acidic residues" evidence="1">
    <location>
        <begin position="246"/>
        <end position="269"/>
    </location>
</feature>
<reference evidence="3" key="1">
    <citation type="submission" date="2017-03" db="EMBL/GenBank/DDBJ databases">
        <title>Phytopthora megakarya and P. palmivora, two closely related causual agents of cacao black pod achieved similar genome size and gene model numbers by different mechanisms.</title>
        <authorList>
            <person name="Ali S."/>
            <person name="Shao J."/>
            <person name="Larry D.J."/>
            <person name="Kronmiller B."/>
            <person name="Shen D."/>
            <person name="Strem M.D."/>
            <person name="Melnick R.L."/>
            <person name="Guiltinan M.J."/>
            <person name="Tyler B.M."/>
            <person name="Meinhardt L.W."/>
            <person name="Bailey B.A."/>
        </authorList>
    </citation>
    <scope>NUCLEOTIDE SEQUENCE [LARGE SCALE GENOMIC DNA]</scope>
    <source>
        <strain evidence="3">zdho120</strain>
    </source>
</reference>
<dbReference type="AlphaFoldDB" id="A0A225WXL5"/>